<name>A0ABD1SWB1_9LAMI</name>
<dbReference type="Pfam" id="PF03101">
    <property type="entry name" value="FAR1"/>
    <property type="match status" value="1"/>
</dbReference>
<gene>
    <name evidence="2" type="ORF">Adt_20348</name>
</gene>
<reference evidence="3" key="1">
    <citation type="submission" date="2024-07" db="EMBL/GenBank/DDBJ databases">
        <title>Two chromosome-level genome assemblies of Korean endemic species Abeliophyllum distichum and Forsythia ovata (Oleaceae).</title>
        <authorList>
            <person name="Jang H."/>
        </authorList>
    </citation>
    <scope>NUCLEOTIDE SEQUENCE [LARGE SCALE GENOMIC DNA]</scope>
</reference>
<accession>A0ABD1SWB1</accession>
<dbReference type="AlphaFoldDB" id="A0ABD1SWB1"/>
<feature type="domain" description="FAR1" evidence="1">
    <location>
        <begin position="73"/>
        <end position="156"/>
    </location>
</feature>
<dbReference type="PANTHER" id="PTHR46328:SF35">
    <property type="entry name" value="PROTEIN FAR1-RELATED SEQUENCE 5-LIKE"/>
    <property type="match status" value="1"/>
</dbReference>
<proteinExistence type="predicted"/>
<evidence type="ECO:0000259" key="1">
    <source>
        <dbReference type="Pfam" id="PF03101"/>
    </source>
</evidence>
<evidence type="ECO:0000313" key="3">
    <source>
        <dbReference type="Proteomes" id="UP001604336"/>
    </source>
</evidence>
<dbReference type="Proteomes" id="UP001604336">
    <property type="component" value="Unassembled WGS sequence"/>
</dbReference>
<dbReference type="InterPro" id="IPR004330">
    <property type="entry name" value="FAR1_DNA_bnd_dom"/>
</dbReference>
<evidence type="ECO:0000313" key="2">
    <source>
        <dbReference type="EMBL" id="KAL2504727.1"/>
    </source>
</evidence>
<organism evidence="2 3">
    <name type="scientific">Abeliophyllum distichum</name>
    <dbReference type="NCBI Taxonomy" id="126358"/>
    <lineage>
        <taxon>Eukaryota</taxon>
        <taxon>Viridiplantae</taxon>
        <taxon>Streptophyta</taxon>
        <taxon>Embryophyta</taxon>
        <taxon>Tracheophyta</taxon>
        <taxon>Spermatophyta</taxon>
        <taxon>Magnoliopsida</taxon>
        <taxon>eudicotyledons</taxon>
        <taxon>Gunneridae</taxon>
        <taxon>Pentapetalae</taxon>
        <taxon>asterids</taxon>
        <taxon>lamiids</taxon>
        <taxon>Lamiales</taxon>
        <taxon>Oleaceae</taxon>
        <taxon>Forsythieae</taxon>
        <taxon>Abeliophyllum</taxon>
    </lineage>
</organism>
<sequence length="170" mass="19434">MLSKFEILTRDLTSYSEDAAVNMNLLVVDNESLENDVIEMKKCPGLNNDWVEKSNEIVPEVEMKFKDLDEAFEFYKNYASCVDFLVRKRNSKNGDNGLVRIITFTCSRESRRTGNTSTSLKPQTTIKTRCKARLTVVSDVTGSWRITKVHLEHNYKQVLPSLDCISAIDN</sequence>
<dbReference type="EMBL" id="JBFOLK010000006">
    <property type="protein sequence ID" value="KAL2504727.1"/>
    <property type="molecule type" value="Genomic_DNA"/>
</dbReference>
<comment type="caution">
    <text evidence="2">The sequence shown here is derived from an EMBL/GenBank/DDBJ whole genome shotgun (WGS) entry which is preliminary data.</text>
</comment>
<protein>
    <submittedName>
        <fullName evidence="2">FAR1-related sequence 4</fullName>
    </submittedName>
</protein>
<dbReference type="PANTHER" id="PTHR46328">
    <property type="entry name" value="FAR-RED IMPAIRED RESPONSIVE (FAR1) FAMILY PROTEIN-RELATED"/>
    <property type="match status" value="1"/>
</dbReference>
<keyword evidence="3" id="KW-1185">Reference proteome</keyword>